<organism evidence="1 2">
    <name type="scientific">Hibiscus sabdariffa</name>
    <name type="common">roselle</name>
    <dbReference type="NCBI Taxonomy" id="183260"/>
    <lineage>
        <taxon>Eukaryota</taxon>
        <taxon>Viridiplantae</taxon>
        <taxon>Streptophyta</taxon>
        <taxon>Embryophyta</taxon>
        <taxon>Tracheophyta</taxon>
        <taxon>Spermatophyta</taxon>
        <taxon>Magnoliopsida</taxon>
        <taxon>eudicotyledons</taxon>
        <taxon>Gunneridae</taxon>
        <taxon>Pentapetalae</taxon>
        <taxon>rosids</taxon>
        <taxon>malvids</taxon>
        <taxon>Malvales</taxon>
        <taxon>Malvaceae</taxon>
        <taxon>Malvoideae</taxon>
        <taxon>Hibiscus</taxon>
    </lineage>
</organism>
<proteinExistence type="predicted"/>
<comment type="caution">
    <text evidence="1">The sequence shown here is derived from an EMBL/GenBank/DDBJ whole genome shotgun (WGS) entry which is preliminary data.</text>
</comment>
<evidence type="ECO:0000313" key="1">
    <source>
        <dbReference type="EMBL" id="KAK9044767.1"/>
    </source>
</evidence>
<name>A0ABR2U5Q5_9ROSI</name>
<evidence type="ECO:0000313" key="2">
    <source>
        <dbReference type="Proteomes" id="UP001396334"/>
    </source>
</evidence>
<accession>A0ABR2U5Q5</accession>
<reference evidence="1 2" key="1">
    <citation type="journal article" date="2024" name="G3 (Bethesda)">
        <title>Genome assembly of Hibiscus sabdariffa L. provides insights into metabolisms of medicinal natural products.</title>
        <authorList>
            <person name="Kim T."/>
        </authorList>
    </citation>
    <scope>NUCLEOTIDE SEQUENCE [LARGE SCALE GENOMIC DNA]</scope>
    <source>
        <strain evidence="1">TK-2024</strain>
        <tissue evidence="1">Old leaves</tissue>
    </source>
</reference>
<protein>
    <submittedName>
        <fullName evidence="1">Uncharacterized protein</fullName>
    </submittedName>
</protein>
<dbReference type="Proteomes" id="UP001396334">
    <property type="component" value="Unassembled WGS sequence"/>
</dbReference>
<dbReference type="EMBL" id="JBBPBN010000002">
    <property type="protein sequence ID" value="KAK9044767.1"/>
    <property type="molecule type" value="Genomic_DNA"/>
</dbReference>
<gene>
    <name evidence="1" type="ORF">V6N11_058659</name>
</gene>
<sequence length="264" mass="27660">MFHLLLCKCFAKLLKQDDKGDVSTETTGPAQAGLLSAETCTPSRLCVLGLWIGYADCLGPWFDALLVQWCLEKYADHIALPVVFSLPAEVGASAVDCSGFAAGRPALLSSSLSVVMAWYLLCILAGCCSGCSGLEEQSLRTIRLAGVFPLRLRVFSFAARGSAGAGASSLALELPRISASSSWLWCSMGVCQSKMSSADRFSCSVLPAPSDGSTGRVGWAVAVAGAGCSAVGGVEKKAAADGNQKRRKLIKDVRNTFVSSICWS</sequence>
<keyword evidence="2" id="KW-1185">Reference proteome</keyword>